<evidence type="ECO:0000256" key="1">
    <source>
        <dbReference type="SAM" id="SignalP"/>
    </source>
</evidence>
<feature type="signal peptide" evidence="1">
    <location>
        <begin position="1"/>
        <end position="23"/>
    </location>
</feature>
<evidence type="ECO:0000313" key="3">
    <source>
        <dbReference type="Proteomes" id="UP001176883"/>
    </source>
</evidence>
<reference evidence="2" key="1">
    <citation type="submission" date="2023-07" db="EMBL/GenBank/DDBJ databases">
        <title>Two novel species in the genus Flavivirga.</title>
        <authorList>
            <person name="Kwon K."/>
        </authorList>
    </citation>
    <scope>NUCLEOTIDE SEQUENCE</scope>
    <source>
        <strain evidence="2">KCTC 52353</strain>
    </source>
</reference>
<dbReference type="PROSITE" id="PS51257">
    <property type="entry name" value="PROKAR_LIPOPROTEIN"/>
    <property type="match status" value="1"/>
</dbReference>
<keyword evidence="3" id="KW-1185">Reference proteome</keyword>
<keyword evidence="1" id="KW-0732">Signal</keyword>
<accession>A0ABT8WAT3</accession>
<proteinExistence type="predicted"/>
<sequence length="146" mass="16863">MAKWLISFIIMCLLALLSCRQQNNPMNIDDINLFQKKINIPYNASGKRVKVILDNMNKLKKGMAVKQVIELLTAPDEVNLTYKLVKSKSEENTIGFSLVYILKRRIETGSINEKDEKLLRIHFNDSKKLIWAYAIGIDSFKTIEEE</sequence>
<dbReference type="Proteomes" id="UP001176883">
    <property type="component" value="Unassembled WGS sequence"/>
</dbReference>
<dbReference type="EMBL" id="JAUOEK010000118">
    <property type="protein sequence ID" value="MDO5970244.1"/>
    <property type="molecule type" value="Genomic_DNA"/>
</dbReference>
<evidence type="ECO:0008006" key="4">
    <source>
        <dbReference type="Google" id="ProtNLM"/>
    </source>
</evidence>
<gene>
    <name evidence="2" type="ORF">Q4Q35_10535</name>
</gene>
<organism evidence="2 3">
    <name type="scientific">Flavivirga aquimarina</name>
    <dbReference type="NCBI Taxonomy" id="2027862"/>
    <lineage>
        <taxon>Bacteria</taxon>
        <taxon>Pseudomonadati</taxon>
        <taxon>Bacteroidota</taxon>
        <taxon>Flavobacteriia</taxon>
        <taxon>Flavobacteriales</taxon>
        <taxon>Flavobacteriaceae</taxon>
        <taxon>Flavivirga</taxon>
    </lineage>
</organism>
<name>A0ABT8WAT3_9FLAO</name>
<dbReference type="RefSeq" id="WP_303277935.1">
    <property type="nucleotide sequence ID" value="NZ_JAUOEK010000118.1"/>
</dbReference>
<feature type="chain" id="PRO_5047059461" description="Lipoprotein" evidence="1">
    <location>
        <begin position="24"/>
        <end position="146"/>
    </location>
</feature>
<evidence type="ECO:0000313" key="2">
    <source>
        <dbReference type="EMBL" id="MDO5970244.1"/>
    </source>
</evidence>
<protein>
    <recommendedName>
        <fullName evidence="4">Lipoprotein</fullName>
    </recommendedName>
</protein>
<comment type="caution">
    <text evidence="2">The sequence shown here is derived from an EMBL/GenBank/DDBJ whole genome shotgun (WGS) entry which is preliminary data.</text>
</comment>